<evidence type="ECO:0000256" key="8">
    <source>
        <dbReference type="SAM" id="Phobius"/>
    </source>
</evidence>
<evidence type="ECO:0000256" key="4">
    <source>
        <dbReference type="ARBA" id="ARBA00022679"/>
    </source>
</evidence>
<evidence type="ECO:0000256" key="6">
    <source>
        <dbReference type="ARBA" id="ARBA00022989"/>
    </source>
</evidence>
<evidence type="ECO:0000256" key="3">
    <source>
        <dbReference type="ARBA" id="ARBA00022676"/>
    </source>
</evidence>
<gene>
    <name evidence="9" type="ORF">H0921_02565</name>
</gene>
<feature type="transmembrane region" description="Helical" evidence="8">
    <location>
        <begin position="308"/>
        <end position="329"/>
    </location>
</feature>
<sequence>MREAWRLRIGPLRAWRFPVCLPPWGVRTGLIVGLIAWGGFFTLYGIDTGPLYRTEALRAVVARCCWQEGCWLYPVLYGEPFLTKPPGHYLAIVLCSLPWGEVTEVSARLPSVVAAWSVLAACFLLWHREGFTAWGVGGVLALPLSLLWLDKVPSAEIDMTLTAWVTLALAAWYRAQPRTSESQAAAPNSKEPVASTIGKTASRPAWHRGYLALSAFCLAAGTLTKWTAPAFFLLTITSFAWGSGQWRLWRCWAPWFALVLAAGLCLLWAGAVMQAVGPETFLQTLRQEAAYRLLPQGSRSGRSLLEGLAFPLRVGAALLPLSLPALLMLSPRYHRRLPPSARRLALFLHCWVWPNLLFWTLVPNHNVRYVLPILPAMAGLGVLGGYLLLRDVVRRQAAQLRQCAKVSGMSGRCVPWGWRANTQWLHRGWLALLLGGVLAKVVFVEIVLPQRAARRNPVPIAAELQTIVPEHETLYIDKLKDDGVLFYYARPVRRWRGNFPLAEGAYVALIAAEWEQWQQRGQGRLLARLHDQQGDPLILVQYQPRLETLRGAETSQRGDHTP</sequence>
<keyword evidence="3" id="KW-0328">Glycosyltransferase</keyword>
<comment type="caution">
    <text evidence="9">The sequence shown here is derived from an EMBL/GenBank/DDBJ whole genome shotgun (WGS) entry which is preliminary data.</text>
</comment>
<evidence type="ECO:0000256" key="5">
    <source>
        <dbReference type="ARBA" id="ARBA00022692"/>
    </source>
</evidence>
<evidence type="ECO:0000256" key="7">
    <source>
        <dbReference type="ARBA" id="ARBA00023136"/>
    </source>
</evidence>
<dbReference type="EMBL" id="JACEFB010000001">
    <property type="protein sequence ID" value="MBA2225038.1"/>
    <property type="molecule type" value="Genomic_DNA"/>
</dbReference>
<dbReference type="PANTHER" id="PTHR33908">
    <property type="entry name" value="MANNOSYLTRANSFERASE YKCB-RELATED"/>
    <property type="match status" value="1"/>
</dbReference>
<protein>
    <recommendedName>
        <fullName evidence="11">Glycosyltransferase RgtA/B/C/D-like domain-containing protein</fullName>
    </recommendedName>
</protein>
<feature type="transmembrane region" description="Helical" evidence="8">
    <location>
        <begin position="255"/>
        <end position="276"/>
    </location>
</feature>
<keyword evidence="6 8" id="KW-1133">Transmembrane helix</keyword>
<dbReference type="Proteomes" id="UP000542342">
    <property type="component" value="Unassembled WGS sequence"/>
</dbReference>
<feature type="transmembrane region" description="Helical" evidence="8">
    <location>
        <begin position="205"/>
        <end position="224"/>
    </location>
</feature>
<feature type="transmembrane region" description="Helical" evidence="8">
    <location>
        <begin position="367"/>
        <end position="389"/>
    </location>
</feature>
<evidence type="ECO:0000313" key="9">
    <source>
        <dbReference type="EMBL" id="MBA2225038.1"/>
    </source>
</evidence>
<dbReference type="AlphaFoldDB" id="A0A7V9AAI1"/>
<accession>A0A7V9AAI1</accession>
<keyword evidence="10" id="KW-1185">Reference proteome</keyword>
<feature type="transmembrane region" description="Helical" evidence="8">
    <location>
        <begin position="21"/>
        <end position="46"/>
    </location>
</feature>
<dbReference type="RefSeq" id="WP_194536439.1">
    <property type="nucleotide sequence ID" value="NZ_JACEFB010000001.1"/>
</dbReference>
<reference evidence="9 10" key="1">
    <citation type="submission" date="2020-07" db="EMBL/GenBank/DDBJ databases">
        <title>Thermogemmata thermophila gen. nov., sp. nov., a novel moderate thermophilic planctomycete from a Kamchatka hot spring.</title>
        <authorList>
            <person name="Elcheninov A.G."/>
            <person name="Podosokorskaya O.A."/>
            <person name="Kovaleva O.L."/>
            <person name="Novikov A."/>
            <person name="Bonch-Osmolovskaya E.A."/>
            <person name="Toshchakov S.V."/>
            <person name="Kublanov I.V."/>
        </authorList>
    </citation>
    <scope>NUCLEOTIDE SEQUENCE [LARGE SCALE GENOMIC DNA]</scope>
    <source>
        <strain evidence="9 10">2918</strain>
    </source>
</reference>
<organism evidence="9 10">
    <name type="scientific">Thermogemmata fonticola</name>
    <dbReference type="NCBI Taxonomy" id="2755323"/>
    <lineage>
        <taxon>Bacteria</taxon>
        <taxon>Pseudomonadati</taxon>
        <taxon>Planctomycetota</taxon>
        <taxon>Planctomycetia</taxon>
        <taxon>Gemmatales</taxon>
        <taxon>Gemmataceae</taxon>
        <taxon>Thermogemmata</taxon>
    </lineage>
</organism>
<evidence type="ECO:0000256" key="1">
    <source>
        <dbReference type="ARBA" id="ARBA00004651"/>
    </source>
</evidence>
<feature type="transmembrane region" description="Helical" evidence="8">
    <location>
        <begin position="341"/>
        <end position="361"/>
    </location>
</feature>
<evidence type="ECO:0000313" key="10">
    <source>
        <dbReference type="Proteomes" id="UP000542342"/>
    </source>
</evidence>
<keyword evidence="2" id="KW-1003">Cell membrane</keyword>
<evidence type="ECO:0008006" key="11">
    <source>
        <dbReference type="Google" id="ProtNLM"/>
    </source>
</evidence>
<dbReference type="InterPro" id="IPR050297">
    <property type="entry name" value="LipidA_mod_glycosyltrf_83"/>
</dbReference>
<dbReference type="GO" id="GO:0009103">
    <property type="term" value="P:lipopolysaccharide biosynthetic process"/>
    <property type="evidence" value="ECO:0007669"/>
    <property type="project" value="UniProtKB-ARBA"/>
</dbReference>
<comment type="subcellular location">
    <subcellularLocation>
        <location evidence="1">Cell membrane</location>
        <topology evidence="1">Multi-pass membrane protein</topology>
    </subcellularLocation>
</comment>
<dbReference type="GO" id="GO:0005886">
    <property type="term" value="C:plasma membrane"/>
    <property type="evidence" value="ECO:0007669"/>
    <property type="project" value="UniProtKB-SubCell"/>
</dbReference>
<feature type="transmembrane region" description="Helical" evidence="8">
    <location>
        <begin position="429"/>
        <end position="448"/>
    </location>
</feature>
<feature type="transmembrane region" description="Helical" evidence="8">
    <location>
        <begin position="131"/>
        <end position="149"/>
    </location>
</feature>
<name>A0A7V9AAI1_9BACT</name>
<keyword evidence="5 8" id="KW-0812">Transmembrane</keyword>
<feature type="transmembrane region" description="Helical" evidence="8">
    <location>
        <begin position="107"/>
        <end position="126"/>
    </location>
</feature>
<proteinExistence type="predicted"/>
<dbReference type="PANTHER" id="PTHR33908:SF11">
    <property type="entry name" value="MEMBRANE PROTEIN"/>
    <property type="match status" value="1"/>
</dbReference>
<keyword evidence="4" id="KW-0808">Transferase</keyword>
<dbReference type="GO" id="GO:0016763">
    <property type="term" value="F:pentosyltransferase activity"/>
    <property type="evidence" value="ECO:0007669"/>
    <property type="project" value="TreeGrafter"/>
</dbReference>
<evidence type="ECO:0000256" key="2">
    <source>
        <dbReference type="ARBA" id="ARBA00022475"/>
    </source>
</evidence>
<keyword evidence="7 8" id="KW-0472">Membrane</keyword>